<feature type="region of interest" description="Disordered" evidence="1">
    <location>
        <begin position="223"/>
        <end position="255"/>
    </location>
</feature>
<comment type="caution">
    <text evidence="2">The sequence shown here is derived from an EMBL/GenBank/DDBJ whole genome shotgun (WGS) entry which is preliminary data.</text>
</comment>
<proteinExistence type="predicted"/>
<dbReference type="Proteomes" id="UP000270866">
    <property type="component" value="Unassembled WGS sequence"/>
</dbReference>
<sequence length="397" mass="45337">MDPKAKALTRYINEGRTDIHGIGVDVCKDVPVHDIIPTKMYQFCEAITADIFQGAGIKKHKATECFDAINERIHNGRLLRDSTLERYGGMNFLRHLALKVTTLQAKTGKTVCAPAHAMGSMIAAIAYRKLRPTSEEFFRQNEDLAKVFGELNGIQWLPVAIQVWAKVKGRAFAIELDENSPKPIARVRKLNGKSLWVVTTRMPDMNRYEDIFRKTFYPAIPESGPAVPKLEPNDDPLQSIEPNDTSNEPITLSDDDEMEDNAITLRDYTRQMKSIGKRLATPDRAIVKRLRREILKNPDQPQAKEQHLDVEELLRSSLENNIKHAVKEAIADVRQTQEHFDTYSRYKDVWKICLRHHGGISESLRELVKHHCTPSQVFHLAELEKEHLAEMEMEAEV</sequence>
<dbReference type="EMBL" id="MRCU01000005">
    <property type="protein sequence ID" value="RKK17826.1"/>
    <property type="molecule type" value="Genomic_DNA"/>
</dbReference>
<gene>
    <name evidence="2" type="ORF">BFJ65_g8150</name>
</gene>
<feature type="compositionally biased region" description="Polar residues" evidence="1">
    <location>
        <begin position="240"/>
        <end position="250"/>
    </location>
</feature>
<accession>A0A3L6NJ70</accession>
<organism evidence="2 3">
    <name type="scientific">Fusarium oxysporum f. sp. cepae</name>
    <dbReference type="NCBI Taxonomy" id="396571"/>
    <lineage>
        <taxon>Eukaryota</taxon>
        <taxon>Fungi</taxon>
        <taxon>Dikarya</taxon>
        <taxon>Ascomycota</taxon>
        <taxon>Pezizomycotina</taxon>
        <taxon>Sordariomycetes</taxon>
        <taxon>Hypocreomycetidae</taxon>
        <taxon>Hypocreales</taxon>
        <taxon>Nectriaceae</taxon>
        <taxon>Fusarium</taxon>
        <taxon>Fusarium oxysporum species complex</taxon>
    </lineage>
</organism>
<evidence type="ECO:0000256" key="1">
    <source>
        <dbReference type="SAM" id="MobiDB-lite"/>
    </source>
</evidence>
<reference evidence="2 3" key="1">
    <citation type="journal article" date="2018" name="Sci. Rep.">
        <title>Characterisation of pathogen-specific regions and novel effector candidates in Fusarium oxysporum f. sp. cepae.</title>
        <authorList>
            <person name="Armitage A.D."/>
            <person name="Taylor A."/>
            <person name="Sobczyk M.K."/>
            <person name="Baxter L."/>
            <person name="Greenfield B.P."/>
            <person name="Bates H.J."/>
            <person name="Wilson F."/>
            <person name="Jackson A.C."/>
            <person name="Ott S."/>
            <person name="Harrison R.J."/>
            <person name="Clarkson J.P."/>
        </authorList>
    </citation>
    <scope>NUCLEOTIDE SEQUENCE [LARGE SCALE GENOMIC DNA]</scope>
    <source>
        <strain evidence="2 3">FoC_Fus2</strain>
    </source>
</reference>
<dbReference type="AlphaFoldDB" id="A0A3L6NJ70"/>
<protein>
    <submittedName>
        <fullName evidence="2">Uncharacterized protein</fullName>
    </submittedName>
</protein>
<evidence type="ECO:0000313" key="3">
    <source>
        <dbReference type="Proteomes" id="UP000270866"/>
    </source>
</evidence>
<name>A0A3L6NJ70_FUSOX</name>
<evidence type="ECO:0000313" key="2">
    <source>
        <dbReference type="EMBL" id="RKK17826.1"/>
    </source>
</evidence>